<dbReference type="Proteomes" id="UP000563820">
    <property type="component" value="Unassembled WGS sequence"/>
</dbReference>
<evidence type="ECO:0000313" key="6">
    <source>
        <dbReference type="EMBL" id="NWK01276.1"/>
    </source>
</evidence>
<dbReference type="Proteomes" id="UP000547822">
    <property type="component" value="Unassembled WGS sequence"/>
</dbReference>
<dbReference type="EMBL" id="JACATD010000006">
    <property type="protein sequence ID" value="NWK01276.1"/>
    <property type="molecule type" value="Genomic_DNA"/>
</dbReference>
<dbReference type="EMBL" id="JACATG010000004">
    <property type="protein sequence ID" value="NWK13736.1"/>
    <property type="molecule type" value="Genomic_DNA"/>
</dbReference>
<reference evidence="3" key="2">
    <citation type="submission" date="2020-06" db="EMBL/GenBank/DDBJ databases">
        <authorList>
            <person name="Wang Y."/>
        </authorList>
    </citation>
    <scope>NUCLEOTIDE SEQUENCE</scope>
    <source>
        <strain evidence="2">L14</strain>
        <strain evidence="4">L15a</strain>
        <strain evidence="7">L19a</strain>
        <strain evidence="3">T1L11</strain>
        <strain evidence="6">T1L9</strain>
        <strain evidence="5">T3L1</strain>
    </source>
</reference>
<evidence type="ECO:0000313" key="11">
    <source>
        <dbReference type="Proteomes" id="UP000563820"/>
    </source>
</evidence>
<evidence type="ECO:0000313" key="5">
    <source>
        <dbReference type="EMBL" id="NWJ83671.1"/>
    </source>
</evidence>
<evidence type="ECO:0000313" key="10">
    <source>
        <dbReference type="Proteomes" id="UP000547822"/>
    </source>
</evidence>
<dbReference type="EMBL" id="JACATI010000011">
    <property type="protein sequence ID" value="NWJ20843.1"/>
    <property type="molecule type" value="Genomic_DNA"/>
</dbReference>
<dbReference type="Proteomes" id="UP000575480">
    <property type="component" value="Unassembled WGS sequence"/>
</dbReference>
<comment type="caution">
    <text evidence="3">The sequence shown here is derived from an EMBL/GenBank/DDBJ whole genome shotgun (WGS) entry which is preliminary data.</text>
</comment>
<proteinExistence type="predicted"/>
<feature type="region of interest" description="Disordered" evidence="1">
    <location>
        <begin position="92"/>
        <end position="115"/>
    </location>
</feature>
<dbReference type="EMBL" id="JACATC010000003">
    <property type="protein sequence ID" value="NWJ83671.1"/>
    <property type="molecule type" value="Genomic_DNA"/>
</dbReference>
<evidence type="ECO:0000313" key="4">
    <source>
        <dbReference type="EMBL" id="NWJ57284.1"/>
    </source>
</evidence>
<feature type="compositionally biased region" description="Basic residues" evidence="1">
    <location>
        <begin position="99"/>
        <end position="115"/>
    </location>
</feature>
<sequence>MTEIDAGDSIYDLRKKIQQIKADLNQLGDPVSEIPELITSANLLRSNEYLLKANDKKTELLSAYERYSTALEKLLSFVFDIQHDLKEILKAQSSMIPSRPKKQSKPKTRSRITKK</sequence>
<evidence type="ECO:0000313" key="7">
    <source>
        <dbReference type="EMBL" id="NWK13736.1"/>
    </source>
</evidence>
<evidence type="ECO:0000313" key="13">
    <source>
        <dbReference type="Proteomes" id="UP000587702"/>
    </source>
</evidence>
<dbReference type="Proteomes" id="UP000535457">
    <property type="component" value="Unassembled WGS sequence"/>
</dbReference>
<evidence type="ECO:0000256" key="1">
    <source>
        <dbReference type="SAM" id="MobiDB-lite"/>
    </source>
</evidence>
<name>A0A7K4MHN6_9ARCH</name>
<organism evidence="3 11">
    <name type="scientific">Marine Group I thaumarchaeote</name>
    <dbReference type="NCBI Taxonomy" id="2511932"/>
    <lineage>
        <taxon>Archaea</taxon>
        <taxon>Nitrososphaerota</taxon>
        <taxon>Marine Group I</taxon>
    </lineage>
</organism>
<gene>
    <name evidence="6" type="ORF">HX840_05175</name>
    <name evidence="3" type="ORF">HX848_04995</name>
    <name evidence="7" type="ORF">HX853_03755</name>
    <name evidence="5" type="ORF">HX854_02915</name>
    <name evidence="4" type="ORF">HX858_05980</name>
    <name evidence="2" type="ORF">HX860_07260</name>
</gene>
<evidence type="ECO:0000313" key="2">
    <source>
        <dbReference type="EMBL" id="NWJ20843.1"/>
    </source>
</evidence>
<dbReference type="Proteomes" id="UP000520052">
    <property type="component" value="Unassembled WGS sequence"/>
</dbReference>
<dbReference type="Proteomes" id="UP000587702">
    <property type="component" value="Unassembled WGS sequence"/>
</dbReference>
<evidence type="ECO:0000313" key="3">
    <source>
        <dbReference type="EMBL" id="NWJ28726.1"/>
    </source>
</evidence>
<dbReference type="EMBL" id="JACATH010000004">
    <property type="protein sequence ID" value="NWJ57284.1"/>
    <property type="molecule type" value="Genomic_DNA"/>
</dbReference>
<evidence type="ECO:0000313" key="8">
    <source>
        <dbReference type="Proteomes" id="UP000520052"/>
    </source>
</evidence>
<dbReference type="AlphaFoldDB" id="A0A7K4MHN6"/>
<dbReference type="EMBL" id="JACATE010000007">
    <property type="protein sequence ID" value="NWJ28726.1"/>
    <property type="molecule type" value="Genomic_DNA"/>
</dbReference>
<evidence type="ECO:0000313" key="12">
    <source>
        <dbReference type="Proteomes" id="UP000575480"/>
    </source>
</evidence>
<protein>
    <submittedName>
        <fullName evidence="3">Uncharacterized protein</fullName>
    </submittedName>
</protein>
<accession>A0A7K4MHN6</accession>
<reference evidence="8 9" key="1">
    <citation type="journal article" date="2019" name="Environ. Microbiol.">
        <title>Genomics insights into ecotype formation of ammonia-oxidizing archaea in the deep ocean.</title>
        <authorList>
            <person name="Wang Y."/>
            <person name="Huang J.M."/>
            <person name="Cui G.J."/>
            <person name="Nunoura T."/>
            <person name="Takaki Y."/>
            <person name="Li W.L."/>
            <person name="Li J."/>
            <person name="Gao Z.M."/>
            <person name="Takai K."/>
            <person name="Zhang A.Q."/>
            <person name="Stepanauskas R."/>
        </authorList>
    </citation>
    <scope>NUCLEOTIDE SEQUENCE [LARGE SCALE GENOMIC DNA]</scope>
    <source>
        <strain evidence="2 13">L14</strain>
        <strain evidence="4 12">L15a</strain>
        <strain evidence="7 9">L19a</strain>
        <strain evidence="3 11">T1L11</strain>
        <strain evidence="6 10">T1L9</strain>
        <strain evidence="5 8">T3L1</strain>
    </source>
</reference>
<evidence type="ECO:0000313" key="9">
    <source>
        <dbReference type="Proteomes" id="UP000535457"/>
    </source>
</evidence>